<sequence>MKKSFFLFICIVLNFNIILSQKIELDTTQFTKFDSINHKRIYEIGIIDYPLGFELIEMNNGDFVGNVKIALIRKEGKKSKEFITKISIDKVIVKKLMAKLNKIGIETIINCEENNDCVIGYDGSWMGFKIRTHSLNRKYLFWGLMLYYDFETEMPYNRKQAYKILKVLDKSINFKRTFFEVEKELSIGKYYYYFGGGAETSFEKK</sequence>
<comment type="caution">
    <text evidence="1">The sequence shown here is derived from an EMBL/GenBank/DDBJ whole genome shotgun (WGS) entry which is preliminary data.</text>
</comment>
<accession>A0ABS8MWK7</accession>
<protein>
    <submittedName>
        <fullName evidence="1">Uncharacterized protein</fullName>
    </submittedName>
</protein>
<reference evidence="1" key="1">
    <citation type="submission" date="2021-11" db="EMBL/GenBank/DDBJ databases">
        <title>Description of novel Flavobacterium species.</title>
        <authorList>
            <person name="Saticioglu I.B."/>
            <person name="Ay H."/>
            <person name="Altun S."/>
            <person name="Duman M."/>
        </authorList>
    </citation>
    <scope>NUCLEOTIDE SEQUENCE</scope>
    <source>
        <strain evidence="1">F-65</strain>
    </source>
</reference>
<dbReference type="Proteomes" id="UP001430919">
    <property type="component" value="Unassembled WGS sequence"/>
</dbReference>
<name>A0ABS8MWK7_9FLAO</name>
<dbReference type="EMBL" id="JAJJMO010000001">
    <property type="protein sequence ID" value="MCC9073146.1"/>
    <property type="molecule type" value="Genomic_DNA"/>
</dbReference>
<keyword evidence="2" id="KW-1185">Reference proteome</keyword>
<proteinExistence type="predicted"/>
<organism evidence="1 2">
    <name type="scientific">Flavobacterium pisciphilum</name>
    <dbReference type="NCBI Taxonomy" id="2893755"/>
    <lineage>
        <taxon>Bacteria</taxon>
        <taxon>Pseudomonadati</taxon>
        <taxon>Bacteroidota</taxon>
        <taxon>Flavobacteriia</taxon>
        <taxon>Flavobacteriales</taxon>
        <taxon>Flavobacteriaceae</taxon>
        <taxon>Flavobacterium</taxon>
    </lineage>
</organism>
<gene>
    <name evidence="1" type="ORF">LNQ49_16340</name>
</gene>
<evidence type="ECO:0000313" key="1">
    <source>
        <dbReference type="EMBL" id="MCC9073146.1"/>
    </source>
</evidence>
<dbReference type="RefSeq" id="WP_229990090.1">
    <property type="nucleotide sequence ID" value="NZ_JAJJMO010000001.1"/>
</dbReference>
<evidence type="ECO:0000313" key="2">
    <source>
        <dbReference type="Proteomes" id="UP001430919"/>
    </source>
</evidence>